<dbReference type="EMBL" id="SDMP01000003">
    <property type="protein sequence ID" value="RYR70290.1"/>
    <property type="molecule type" value="Genomic_DNA"/>
</dbReference>
<dbReference type="AlphaFoldDB" id="A0A445E4C4"/>
<sequence>MKLMDLFCSSNSSTATSSMHQHHHGSMVPKRSKKTQLPNIVLPCSSSSSQLIPLNPKPRKSTSRCSSSSNMGEVVMRRHSSVELRDLYTTSGSSRRYLLATDTIQRVSDSANNSLVLSHDNYKPHQRDHHLLRSSSVRSTNQVVVLRVSLHCKACEGKLRKHISRMEGVRSFSIDMETKKVTIIGDVTPLGVLASVSKVKNAHLWPYPSTTSSSS</sequence>
<accession>A0A445E4C4</accession>
<gene>
    <name evidence="3" type="ORF">Ahy_A03g016795</name>
</gene>
<dbReference type="InterPro" id="IPR006121">
    <property type="entry name" value="HMA_dom"/>
</dbReference>
<reference evidence="3 4" key="1">
    <citation type="submission" date="2019-01" db="EMBL/GenBank/DDBJ databases">
        <title>Sequencing of cultivated peanut Arachis hypogaea provides insights into genome evolution and oil improvement.</title>
        <authorList>
            <person name="Chen X."/>
        </authorList>
    </citation>
    <scope>NUCLEOTIDE SEQUENCE [LARGE SCALE GENOMIC DNA]</scope>
    <source>
        <strain evidence="4">cv. Fuhuasheng</strain>
        <tissue evidence="3">Leaves</tissue>
    </source>
</reference>
<name>A0A445E4C4_ARAHY</name>
<dbReference type="PANTHER" id="PTHR46119">
    <property type="entry name" value="OS08G0405700 PROTEIN"/>
    <property type="match status" value="1"/>
</dbReference>
<dbReference type="SUPFAM" id="SSF55008">
    <property type="entry name" value="HMA, heavy metal-associated domain"/>
    <property type="match status" value="1"/>
</dbReference>
<evidence type="ECO:0000256" key="1">
    <source>
        <dbReference type="SAM" id="MobiDB-lite"/>
    </source>
</evidence>
<feature type="region of interest" description="Disordered" evidence="1">
    <location>
        <begin position="13"/>
        <end position="34"/>
    </location>
</feature>
<dbReference type="InterPro" id="IPR044526">
    <property type="entry name" value="NAKR1-3"/>
</dbReference>
<evidence type="ECO:0000313" key="3">
    <source>
        <dbReference type="EMBL" id="RYR70290.1"/>
    </source>
</evidence>
<dbReference type="InterPro" id="IPR036163">
    <property type="entry name" value="HMA_dom_sf"/>
</dbReference>
<organism evidence="3 4">
    <name type="scientific">Arachis hypogaea</name>
    <name type="common">Peanut</name>
    <dbReference type="NCBI Taxonomy" id="3818"/>
    <lineage>
        <taxon>Eukaryota</taxon>
        <taxon>Viridiplantae</taxon>
        <taxon>Streptophyta</taxon>
        <taxon>Embryophyta</taxon>
        <taxon>Tracheophyta</taxon>
        <taxon>Spermatophyta</taxon>
        <taxon>Magnoliopsida</taxon>
        <taxon>eudicotyledons</taxon>
        <taxon>Gunneridae</taxon>
        <taxon>Pentapetalae</taxon>
        <taxon>rosids</taxon>
        <taxon>fabids</taxon>
        <taxon>Fabales</taxon>
        <taxon>Fabaceae</taxon>
        <taxon>Papilionoideae</taxon>
        <taxon>50 kb inversion clade</taxon>
        <taxon>dalbergioids sensu lato</taxon>
        <taxon>Dalbergieae</taxon>
        <taxon>Pterocarpus clade</taxon>
        <taxon>Arachis</taxon>
    </lineage>
</organism>
<dbReference type="Gramene" id="arahy.Tifrunner.gnm2.ann2.Ah03g029000.1">
    <property type="protein sequence ID" value="arahy.Tifrunner.gnm2.ann2.Ah03g029000.1-CDS"/>
    <property type="gene ID" value="arahy.Tifrunner.gnm2.ann2.Ah03g029000"/>
</dbReference>
<feature type="domain" description="HMA" evidence="2">
    <location>
        <begin position="141"/>
        <end position="207"/>
    </location>
</feature>
<feature type="region of interest" description="Disordered" evidence="1">
    <location>
        <begin position="51"/>
        <end position="72"/>
    </location>
</feature>
<dbReference type="Proteomes" id="UP000289738">
    <property type="component" value="Chromosome A03"/>
</dbReference>
<keyword evidence="4" id="KW-1185">Reference proteome</keyword>
<comment type="caution">
    <text evidence="3">The sequence shown here is derived from an EMBL/GenBank/DDBJ whole genome shotgun (WGS) entry which is preliminary data.</text>
</comment>
<dbReference type="SMR" id="A0A445E4C4"/>
<evidence type="ECO:0000313" key="4">
    <source>
        <dbReference type="Proteomes" id="UP000289738"/>
    </source>
</evidence>
<dbReference type="Pfam" id="PF00403">
    <property type="entry name" value="HMA"/>
    <property type="match status" value="1"/>
</dbReference>
<proteinExistence type="predicted"/>
<dbReference type="PROSITE" id="PS50846">
    <property type="entry name" value="HMA_2"/>
    <property type="match status" value="1"/>
</dbReference>
<protein>
    <recommendedName>
        <fullName evidence="2">HMA domain-containing protein</fullName>
    </recommendedName>
</protein>
<dbReference type="Gene3D" id="3.30.70.100">
    <property type="match status" value="1"/>
</dbReference>
<feature type="compositionally biased region" description="Basic residues" evidence="1">
    <location>
        <begin position="20"/>
        <end position="34"/>
    </location>
</feature>
<dbReference type="OrthoDB" id="689350at2759"/>
<evidence type="ECO:0000259" key="2">
    <source>
        <dbReference type="PROSITE" id="PS50846"/>
    </source>
</evidence>
<dbReference type="CDD" id="cd00371">
    <property type="entry name" value="HMA"/>
    <property type="match status" value="1"/>
</dbReference>
<dbReference type="PANTHER" id="PTHR46119:SF12">
    <property type="entry name" value="PROTEIN SODIUM POTASSIUM ROOT DEFECTIVE 3"/>
    <property type="match status" value="1"/>
</dbReference>
<dbReference type="STRING" id="3818.A0A445E4C4"/>
<dbReference type="GO" id="GO:0046872">
    <property type="term" value="F:metal ion binding"/>
    <property type="evidence" value="ECO:0007669"/>
    <property type="project" value="InterPro"/>
</dbReference>